<dbReference type="InterPro" id="IPR001478">
    <property type="entry name" value="PDZ"/>
</dbReference>
<dbReference type="Pfam" id="PF00625">
    <property type="entry name" value="Guanylate_kin"/>
    <property type="match status" value="1"/>
</dbReference>
<dbReference type="Pfam" id="PF02828">
    <property type="entry name" value="L27"/>
    <property type="match status" value="1"/>
</dbReference>
<protein>
    <recommendedName>
        <fullName evidence="8">MAGUK p55 subfamily member 4</fullName>
    </recommendedName>
    <alternativeName>
        <fullName evidence="9">Discs large homolog 6</fullName>
    </alternativeName>
</protein>
<evidence type="ECO:0000259" key="16">
    <source>
        <dbReference type="PROSITE" id="PS51022"/>
    </source>
</evidence>
<evidence type="ECO:0000256" key="7">
    <source>
        <dbReference type="ARBA" id="ARBA00055236"/>
    </source>
</evidence>
<dbReference type="CDD" id="cd12034">
    <property type="entry name" value="SH3_MPP4"/>
    <property type="match status" value="1"/>
</dbReference>
<reference evidence="17" key="2">
    <citation type="submission" date="2025-05" db="UniProtKB">
        <authorList>
            <consortium name="Ensembl"/>
        </authorList>
    </citation>
    <scope>IDENTIFICATION</scope>
</reference>
<evidence type="ECO:0000256" key="4">
    <source>
        <dbReference type="ARBA" id="ARBA00022490"/>
    </source>
</evidence>
<evidence type="ECO:0000313" key="17">
    <source>
        <dbReference type="Ensembl" id="ENSSSCP00070038297.1"/>
    </source>
</evidence>
<dbReference type="Ensembl" id="ENSSSCT00065014454.1">
    <property type="protein sequence ID" value="ENSSSCP00065005882.1"/>
    <property type="gene ID" value="ENSSSCG00065010863.1"/>
</dbReference>
<reference evidence="17 18" key="1">
    <citation type="submission" date="2017-08" db="EMBL/GenBank/DDBJ databases">
        <title>USMARCv1.0.</title>
        <authorList>
            <person name="Hannum G.I."/>
            <person name="Koren S."/>
            <person name="Schroeder S.G."/>
            <person name="Chin S.C."/>
            <person name="Nonneman D.J."/>
            <person name="Becker S.A."/>
            <person name="Rosen B.D."/>
            <person name="Bickhart D.M."/>
            <person name="Putnam N.H."/>
            <person name="Green R.E."/>
            <person name="Tuggle C.K."/>
            <person name="Liu H."/>
            <person name="Rohrer G.A."/>
            <person name="Warr A."/>
            <person name="Hall R."/>
            <person name="Kim K."/>
            <person name="Hume D.A."/>
            <person name="Talbot R."/>
            <person name="Chow W."/>
            <person name="Howe K."/>
            <person name="Schwartz A.S."/>
            <person name="Watson M."/>
            <person name="Archibald A.L."/>
            <person name="Phillippy A.M."/>
            <person name="Smith T.P.L."/>
        </authorList>
    </citation>
    <scope>NUCLEOTIDE SEQUENCE [LARGE SCALE GENOMIC DNA]</scope>
</reference>
<dbReference type="PANTHER" id="PTHR23122">
    <property type="entry name" value="MEMBRANE-ASSOCIATED GUANYLATE KINASE MAGUK"/>
    <property type="match status" value="1"/>
</dbReference>
<dbReference type="GO" id="GO:0008104">
    <property type="term" value="P:intracellular protein localization"/>
    <property type="evidence" value="ECO:0007669"/>
    <property type="project" value="UniProtKB-ARBA"/>
</dbReference>
<dbReference type="Ensembl" id="ENSSSCT00070045432.1">
    <property type="protein sequence ID" value="ENSSSCP00070038297.1"/>
    <property type="gene ID" value="ENSSSCG00070022790.1"/>
</dbReference>
<dbReference type="SMR" id="A0A4X1V9H4"/>
<dbReference type="InterPro" id="IPR001452">
    <property type="entry name" value="SH3_domain"/>
</dbReference>
<dbReference type="Proteomes" id="UP000694727">
    <property type="component" value="Unplaced"/>
</dbReference>
<keyword evidence="5" id="KW-0677">Repeat</keyword>
<evidence type="ECO:0000259" key="13">
    <source>
        <dbReference type="PROSITE" id="PS50002"/>
    </source>
</evidence>
<dbReference type="Proteomes" id="UP000694722">
    <property type="component" value="Unplaced"/>
</dbReference>
<feature type="domain" description="L27" evidence="16">
    <location>
        <begin position="27"/>
        <end position="82"/>
    </location>
</feature>
<keyword evidence="3 10" id="KW-0728">SH3 domain</keyword>
<dbReference type="InterPro" id="IPR036028">
    <property type="entry name" value="SH3-like_dom_sf"/>
</dbReference>
<dbReference type="FunFam" id="3.40.50.300:FF:001229">
    <property type="entry name" value="MAGUK p55 subfamily member 4"/>
    <property type="match status" value="1"/>
</dbReference>
<dbReference type="FunFam" id="2.30.30.40:FF:000129">
    <property type="entry name" value="MAGUK p55 subfamily member 4"/>
    <property type="match status" value="1"/>
</dbReference>
<dbReference type="Proteomes" id="UP000314985">
    <property type="component" value="Chromosome 15"/>
</dbReference>
<dbReference type="FunFam" id="3.30.63.10:FF:000002">
    <property type="entry name" value="Guanylate kinase 1"/>
    <property type="match status" value="1"/>
</dbReference>
<dbReference type="Gene3D" id="2.30.42.10">
    <property type="match status" value="1"/>
</dbReference>
<feature type="compositionally biased region" description="Basic and acidic residues" evidence="12">
    <location>
        <begin position="1"/>
        <end position="21"/>
    </location>
</feature>
<dbReference type="InterPro" id="IPR035600">
    <property type="entry name" value="MPP4_SH3"/>
</dbReference>
<dbReference type="InterPro" id="IPR014775">
    <property type="entry name" value="L27_C"/>
</dbReference>
<dbReference type="SUPFAM" id="SSF101288">
    <property type="entry name" value="L27 domain"/>
    <property type="match status" value="1"/>
</dbReference>
<sequence length="615" mass="69557">MIQSDKGADPLSKKDQKDKKLSTATNPESGISQILRLVLQELNLFYSRDVNGVCLLYDLLHCPWLQALLKVYDSLQDFKEKQLIPATPHAQALSNEVLKILCETPKSPEIQELRQILQSPHFKALLSAHDTVAQKDFEPLLPPLPDNIPESEEAMRIVCLVKNQQPLGATIKRHEMTGDILVARVIHGGLVERSGLLYAGDKLVEVNGISVEGLDPEQVIHILAMSRGTIMFKVVPVLDPPVNSHKMVYVRAMTEYWPQEDPAIPCMDAGLPFQKGDILQIVDQNDALWWQARKISDLGTCAGLIPSNHLLKRKQREFWWSQPYQPHNHLKSAICECAATSTQCVPRGEVPCFSTPAAGFRRSMRLCRRKSHLSQLRAKVSGASNCYGAVGAPYEEVVRYQRHPANKHRLIVLVGPSGVGVNELRRQLIELNPNRFQSAVPHTTRSKKSYEMDGREYHYVSKETFESLMYSHRMLEYGEYKGHLYGTSVDAVQAVLDEGKICVMDLEPQGIQVARTQELKPYVIFIKPSSMSCMKRSRKNAKIITDYFVDMKFKEEDLQEMEDLAQKMESQFGQFFDHVIVNDNLQDACAQLLSAVQKAQEEPQWVPATWVSSDN</sequence>
<evidence type="ECO:0000256" key="3">
    <source>
        <dbReference type="ARBA" id="ARBA00022443"/>
    </source>
</evidence>
<dbReference type="SUPFAM" id="SSF52540">
    <property type="entry name" value="P-loop containing nucleoside triphosphate hydrolases"/>
    <property type="match status" value="1"/>
</dbReference>
<name>A0A4X1V9H4_PIG</name>
<dbReference type="CDD" id="cd00071">
    <property type="entry name" value="GMPK"/>
    <property type="match status" value="1"/>
</dbReference>
<dbReference type="InterPro" id="IPR004172">
    <property type="entry name" value="L27_dom"/>
</dbReference>
<dbReference type="SUPFAM" id="SSF50044">
    <property type="entry name" value="SH3-domain"/>
    <property type="match status" value="1"/>
</dbReference>
<feature type="domain" description="Guanylate kinase-like" evidence="14">
    <location>
        <begin position="408"/>
        <end position="597"/>
    </location>
</feature>
<evidence type="ECO:0000256" key="5">
    <source>
        <dbReference type="ARBA" id="ARBA00022737"/>
    </source>
</evidence>
<evidence type="ECO:0000259" key="14">
    <source>
        <dbReference type="PROSITE" id="PS50052"/>
    </source>
</evidence>
<accession>A0A4X1V9H4</accession>
<evidence type="ECO:0000256" key="6">
    <source>
        <dbReference type="ARBA" id="ARBA00023054"/>
    </source>
</evidence>
<dbReference type="GO" id="GO:0005737">
    <property type="term" value="C:cytoplasm"/>
    <property type="evidence" value="ECO:0007669"/>
    <property type="project" value="UniProtKB-SubCell"/>
</dbReference>
<feature type="domain" description="L27" evidence="16">
    <location>
        <begin position="83"/>
        <end position="140"/>
    </location>
</feature>
<evidence type="ECO:0000256" key="9">
    <source>
        <dbReference type="ARBA" id="ARBA00080908"/>
    </source>
</evidence>
<dbReference type="Ensembl" id="ENSSSCT00035044837.1">
    <property type="protein sequence ID" value="ENSSSCP00035017957.1"/>
    <property type="gene ID" value="ENSSSCG00035033807.1"/>
</dbReference>
<dbReference type="Gene3D" id="1.10.287.650">
    <property type="entry name" value="L27 domain"/>
    <property type="match status" value="1"/>
</dbReference>
<dbReference type="PROSITE" id="PS50052">
    <property type="entry name" value="GUANYLATE_KINASE_2"/>
    <property type="match status" value="1"/>
</dbReference>
<dbReference type="FunFam" id="2.30.42.10:FF:000088">
    <property type="entry name" value="MAGUK p55 subfamily member 5"/>
    <property type="match status" value="1"/>
</dbReference>
<comment type="similarity">
    <text evidence="2">Belongs to the MAGUK family.</text>
</comment>
<dbReference type="Proteomes" id="UP000694725">
    <property type="component" value="Unplaced"/>
</dbReference>
<evidence type="ECO:0000256" key="10">
    <source>
        <dbReference type="PROSITE-ProRule" id="PRU00192"/>
    </source>
</evidence>
<dbReference type="InterPro" id="IPR050716">
    <property type="entry name" value="MAGUK"/>
</dbReference>
<dbReference type="InterPro" id="IPR036892">
    <property type="entry name" value="L27_dom_sf"/>
</dbReference>
<dbReference type="ExpressionAtlas" id="A0A4X1V9H4">
    <property type="expression patterns" value="baseline"/>
</dbReference>
<dbReference type="Pfam" id="PF00595">
    <property type="entry name" value="PDZ"/>
    <property type="match status" value="1"/>
</dbReference>
<dbReference type="Pfam" id="PF00018">
    <property type="entry name" value="SH3_1"/>
    <property type="match status" value="1"/>
</dbReference>
<dbReference type="Ensembl" id="ENSSSCT00025021019.1">
    <property type="protein sequence ID" value="ENSSSCP00025008641.1"/>
    <property type="gene ID" value="ENSSSCG00025015602.1"/>
</dbReference>
<dbReference type="Proteomes" id="UP000694724">
    <property type="component" value="Unplaced"/>
</dbReference>
<evidence type="ECO:0000259" key="15">
    <source>
        <dbReference type="PROSITE" id="PS50106"/>
    </source>
</evidence>
<dbReference type="SMART" id="SM00072">
    <property type="entry name" value="GuKc"/>
    <property type="match status" value="1"/>
</dbReference>
<dbReference type="PROSITE" id="PS00856">
    <property type="entry name" value="GUANYLATE_KINASE_1"/>
    <property type="match status" value="1"/>
</dbReference>
<dbReference type="PROSITE" id="PS50106">
    <property type="entry name" value="PDZ"/>
    <property type="match status" value="1"/>
</dbReference>
<dbReference type="Ensembl" id="ENSSSCT00040085447.1">
    <property type="protein sequence ID" value="ENSSSCP00040037377.1"/>
    <property type="gene ID" value="ENSSSCG00040062545.1"/>
</dbReference>
<comment type="function">
    <text evidence="7">May play a role in retinal photoreceptors development.</text>
</comment>
<dbReference type="InterPro" id="IPR020590">
    <property type="entry name" value="Guanylate_kinase_CS"/>
</dbReference>
<feature type="region of interest" description="Disordered" evidence="12">
    <location>
        <begin position="1"/>
        <end position="25"/>
    </location>
</feature>
<dbReference type="Ensembl" id="ENSSSCT00055034296.1">
    <property type="protein sequence ID" value="ENSSSCP00055027243.1"/>
    <property type="gene ID" value="ENSSSCG00055017317.1"/>
</dbReference>
<evidence type="ECO:0000256" key="2">
    <source>
        <dbReference type="ARBA" id="ARBA00007014"/>
    </source>
</evidence>
<dbReference type="CDD" id="cd06799">
    <property type="entry name" value="PDZ_MPP3-MPP4-MPP7-like"/>
    <property type="match status" value="1"/>
</dbReference>
<dbReference type="PROSITE" id="PS51022">
    <property type="entry name" value="L27"/>
    <property type="match status" value="2"/>
</dbReference>
<dbReference type="Gene3D" id="3.40.50.300">
    <property type="entry name" value="P-loop containing nucleotide triphosphate hydrolases"/>
    <property type="match status" value="1"/>
</dbReference>
<dbReference type="InterPro" id="IPR036034">
    <property type="entry name" value="PDZ_sf"/>
</dbReference>
<dbReference type="Proteomes" id="UP000694720">
    <property type="component" value="Unplaced"/>
</dbReference>
<dbReference type="GO" id="GO:0005912">
    <property type="term" value="C:adherens junction"/>
    <property type="evidence" value="ECO:0007669"/>
    <property type="project" value="UniProtKB-ARBA"/>
</dbReference>
<keyword evidence="4" id="KW-0963">Cytoplasm</keyword>
<dbReference type="SMART" id="SM00326">
    <property type="entry name" value="SH3"/>
    <property type="match status" value="1"/>
</dbReference>
<dbReference type="Proteomes" id="UP000694728">
    <property type="component" value="Unplaced"/>
</dbReference>
<evidence type="ECO:0000256" key="12">
    <source>
        <dbReference type="SAM" id="MobiDB-lite"/>
    </source>
</evidence>
<dbReference type="Ensembl" id="ENSSSCT00045048522.1">
    <property type="protein sequence ID" value="ENSSSCP00045033733.1"/>
    <property type="gene ID" value="ENSSSCG00045028294.1"/>
</dbReference>
<dbReference type="SMART" id="SM00569">
    <property type="entry name" value="L27"/>
    <property type="match status" value="2"/>
</dbReference>
<dbReference type="GO" id="GO:0005886">
    <property type="term" value="C:plasma membrane"/>
    <property type="evidence" value="ECO:0007669"/>
    <property type="project" value="UniProtKB-ARBA"/>
</dbReference>
<evidence type="ECO:0000256" key="11">
    <source>
        <dbReference type="SAM" id="Coils"/>
    </source>
</evidence>
<dbReference type="InterPro" id="IPR008145">
    <property type="entry name" value="GK/Ca_channel_bsu"/>
</dbReference>
<dbReference type="InterPro" id="IPR008144">
    <property type="entry name" value="Guanylate_kin-like_dom"/>
</dbReference>
<dbReference type="AlphaFoldDB" id="A0A4X1V9H4"/>
<dbReference type="SMART" id="SM00228">
    <property type="entry name" value="PDZ"/>
    <property type="match status" value="1"/>
</dbReference>
<dbReference type="Gene3D" id="2.30.30.40">
    <property type="entry name" value="SH3 Domains"/>
    <property type="match status" value="1"/>
</dbReference>
<dbReference type="InterPro" id="IPR027417">
    <property type="entry name" value="P-loop_NTPase"/>
</dbReference>
<dbReference type="PROSITE" id="PS50002">
    <property type="entry name" value="SH3"/>
    <property type="match status" value="1"/>
</dbReference>
<comment type="subcellular location">
    <subcellularLocation>
        <location evidence="1">Cytoplasm</location>
    </subcellularLocation>
</comment>
<proteinExistence type="inferred from homology"/>
<feature type="domain" description="SH3" evidence="13">
    <location>
        <begin position="245"/>
        <end position="315"/>
    </location>
</feature>
<evidence type="ECO:0000313" key="18">
    <source>
        <dbReference type="Proteomes" id="UP000314985"/>
    </source>
</evidence>
<feature type="coiled-coil region" evidence="11">
    <location>
        <begin position="551"/>
        <end position="602"/>
    </location>
</feature>
<dbReference type="SUPFAM" id="SSF50156">
    <property type="entry name" value="PDZ domain-like"/>
    <property type="match status" value="1"/>
</dbReference>
<feature type="domain" description="PDZ" evidence="15">
    <location>
        <begin position="157"/>
        <end position="238"/>
    </location>
</feature>
<evidence type="ECO:0000256" key="8">
    <source>
        <dbReference type="ARBA" id="ARBA00068738"/>
    </source>
</evidence>
<keyword evidence="6 11" id="KW-0175">Coiled coil</keyword>
<evidence type="ECO:0000256" key="1">
    <source>
        <dbReference type="ARBA" id="ARBA00004496"/>
    </source>
</evidence>
<organism evidence="17 18">
    <name type="scientific">Sus scrofa</name>
    <name type="common">Pig</name>
    <dbReference type="NCBI Taxonomy" id="9823"/>
    <lineage>
        <taxon>Eukaryota</taxon>
        <taxon>Metazoa</taxon>
        <taxon>Chordata</taxon>
        <taxon>Craniata</taxon>
        <taxon>Vertebrata</taxon>
        <taxon>Euteleostomi</taxon>
        <taxon>Mammalia</taxon>
        <taxon>Eutheria</taxon>
        <taxon>Laurasiatheria</taxon>
        <taxon>Artiodactyla</taxon>
        <taxon>Suina</taxon>
        <taxon>Suidae</taxon>
        <taxon>Sus</taxon>
    </lineage>
</organism>